<feature type="region of interest" description="Disordered" evidence="1">
    <location>
        <begin position="1"/>
        <end position="22"/>
    </location>
</feature>
<evidence type="ECO:0000256" key="1">
    <source>
        <dbReference type="SAM" id="MobiDB-lite"/>
    </source>
</evidence>
<dbReference type="EMBL" id="HG994372">
    <property type="protein sequence ID" value="CAF2105998.1"/>
    <property type="molecule type" value="Genomic_DNA"/>
</dbReference>
<name>A0A816UUF6_BRANA</name>
<proteinExistence type="predicted"/>
<feature type="compositionally biased region" description="Basic and acidic residues" evidence="1">
    <location>
        <begin position="9"/>
        <end position="20"/>
    </location>
</feature>
<organism evidence="2">
    <name type="scientific">Brassica napus</name>
    <name type="common">Rape</name>
    <dbReference type="NCBI Taxonomy" id="3708"/>
    <lineage>
        <taxon>Eukaryota</taxon>
        <taxon>Viridiplantae</taxon>
        <taxon>Streptophyta</taxon>
        <taxon>Embryophyta</taxon>
        <taxon>Tracheophyta</taxon>
        <taxon>Spermatophyta</taxon>
        <taxon>Magnoliopsida</taxon>
        <taxon>eudicotyledons</taxon>
        <taxon>Gunneridae</taxon>
        <taxon>Pentapetalae</taxon>
        <taxon>rosids</taxon>
        <taxon>malvids</taxon>
        <taxon>Brassicales</taxon>
        <taxon>Brassicaceae</taxon>
        <taxon>Brassiceae</taxon>
        <taxon>Brassica</taxon>
    </lineage>
</organism>
<dbReference type="AlphaFoldDB" id="A0A816UUF6"/>
<evidence type="ECO:0000313" key="2">
    <source>
        <dbReference type="EMBL" id="CAF2105998.1"/>
    </source>
</evidence>
<accession>A0A816UUF6</accession>
<reference evidence="2" key="1">
    <citation type="submission" date="2021-01" db="EMBL/GenBank/DDBJ databases">
        <authorList>
            <consortium name="Genoscope - CEA"/>
            <person name="William W."/>
        </authorList>
    </citation>
    <scope>NUCLEOTIDE SEQUENCE</scope>
</reference>
<dbReference type="Proteomes" id="UP001295469">
    <property type="component" value="Chromosome C08"/>
</dbReference>
<sequence length="74" mass="8392">MSPHHRAKLEKIYPKDRTGDGDLVLGGHKSEKQSMKQIYNRSIAQVVELGRTEPRARGLKLKSQHHTLYKLASA</sequence>
<gene>
    <name evidence="2" type="ORF">DARMORV10_C08P04530.1</name>
</gene>
<protein>
    <submittedName>
        <fullName evidence="2">(rape) hypothetical protein</fullName>
    </submittedName>
</protein>